<evidence type="ECO:0000313" key="2">
    <source>
        <dbReference type="EMBL" id="HGU40565.1"/>
    </source>
</evidence>
<proteinExistence type="predicted"/>
<dbReference type="PANTHER" id="PTHR43685">
    <property type="entry name" value="GLYCOSYLTRANSFERASE"/>
    <property type="match status" value="1"/>
</dbReference>
<dbReference type="SUPFAM" id="SSF53448">
    <property type="entry name" value="Nucleotide-diphospho-sugar transferases"/>
    <property type="match status" value="1"/>
</dbReference>
<dbReference type="InterPro" id="IPR050834">
    <property type="entry name" value="Glycosyltransf_2"/>
</dbReference>
<comment type="caution">
    <text evidence="2">The sequence shown here is derived from an EMBL/GenBank/DDBJ whole genome shotgun (WGS) entry which is preliminary data.</text>
</comment>
<gene>
    <name evidence="2" type="ORF">ENT77_05150</name>
</gene>
<dbReference type="GO" id="GO:0016740">
    <property type="term" value="F:transferase activity"/>
    <property type="evidence" value="ECO:0007669"/>
    <property type="project" value="UniProtKB-KW"/>
</dbReference>
<keyword evidence="2" id="KW-0808">Transferase</keyword>
<name>A0A7C5VP39_9BACT</name>
<sequence>MVKPFVSFVIPTYNVEKYVEKTLESLLGQTRKNFEILVIDDNSTDDTVRTIENVLTTQTLIPWTLVRNQTNLGPGASRNLGIEKARGEYLIFLDGDDQVEPMLVELLEEWREGFQGGKEIDIFLWKYMELTADGTKIPPKVPFNGVTSNILTNNIEILKAMLIERTFHVWTTSFAVRRSLVEEKKLRFPEHCRKGEDLTFIIKMLAQARIFCFLDIALSYYVQRGTSVSRIFSTSDLIVYKCLTDACELVLHETKDKELFKACKELAFFRFLNYFEALSLKHRDAAKWSTFTSKLRSECNVDMEIEELVNLVHKQISQHGKLVSKRTCNEIIKLTLFRLSPRIYRFLYRLRFL</sequence>
<reference evidence="2" key="1">
    <citation type="journal article" date="2020" name="mSystems">
        <title>Genome- and Community-Level Interaction Insights into Carbon Utilization and Element Cycling Functions of Hydrothermarchaeota in Hydrothermal Sediment.</title>
        <authorList>
            <person name="Zhou Z."/>
            <person name="Liu Y."/>
            <person name="Xu W."/>
            <person name="Pan J."/>
            <person name="Luo Z.H."/>
            <person name="Li M."/>
        </authorList>
    </citation>
    <scope>NUCLEOTIDE SEQUENCE [LARGE SCALE GENOMIC DNA]</scope>
    <source>
        <strain evidence="2">SpSt-609</strain>
    </source>
</reference>
<dbReference type="EMBL" id="DSZY01000025">
    <property type="protein sequence ID" value="HGU40565.1"/>
    <property type="molecule type" value="Genomic_DNA"/>
</dbReference>
<dbReference type="InterPro" id="IPR029044">
    <property type="entry name" value="Nucleotide-diphossugar_trans"/>
</dbReference>
<feature type="domain" description="Glycosyltransferase 2-like" evidence="1">
    <location>
        <begin position="7"/>
        <end position="110"/>
    </location>
</feature>
<dbReference type="AlphaFoldDB" id="A0A7C5VP39"/>
<organism evidence="2">
    <name type="scientific">Fervidobacterium thailandense</name>
    <dbReference type="NCBI Taxonomy" id="1008305"/>
    <lineage>
        <taxon>Bacteria</taxon>
        <taxon>Thermotogati</taxon>
        <taxon>Thermotogota</taxon>
        <taxon>Thermotogae</taxon>
        <taxon>Thermotogales</taxon>
        <taxon>Fervidobacteriaceae</taxon>
        <taxon>Fervidobacterium</taxon>
    </lineage>
</organism>
<protein>
    <submittedName>
        <fullName evidence="2">Glycosyltransferase family 2 protein</fullName>
    </submittedName>
</protein>
<evidence type="ECO:0000259" key="1">
    <source>
        <dbReference type="Pfam" id="PF00535"/>
    </source>
</evidence>
<dbReference type="InterPro" id="IPR001173">
    <property type="entry name" value="Glyco_trans_2-like"/>
</dbReference>
<dbReference type="CDD" id="cd00761">
    <property type="entry name" value="Glyco_tranf_GTA_type"/>
    <property type="match status" value="1"/>
</dbReference>
<dbReference type="Gene3D" id="3.90.550.10">
    <property type="entry name" value="Spore Coat Polysaccharide Biosynthesis Protein SpsA, Chain A"/>
    <property type="match status" value="1"/>
</dbReference>
<accession>A0A7C5VP39</accession>
<dbReference type="Pfam" id="PF00535">
    <property type="entry name" value="Glycos_transf_2"/>
    <property type="match status" value="1"/>
</dbReference>
<dbReference type="PANTHER" id="PTHR43685:SF2">
    <property type="entry name" value="GLYCOSYLTRANSFERASE 2-LIKE DOMAIN-CONTAINING PROTEIN"/>
    <property type="match status" value="1"/>
</dbReference>